<evidence type="ECO:0000259" key="1">
    <source>
        <dbReference type="Pfam" id="PF02525"/>
    </source>
</evidence>
<dbReference type="OrthoDB" id="9805013at2"/>
<dbReference type="RefSeq" id="WP_119411159.1">
    <property type="nucleotide sequence ID" value="NZ_CP032869.1"/>
</dbReference>
<evidence type="ECO:0000313" key="3">
    <source>
        <dbReference type="Proteomes" id="UP000270046"/>
    </source>
</evidence>
<protein>
    <recommendedName>
        <fullName evidence="1">Flavodoxin-like fold domain-containing protein</fullName>
    </recommendedName>
</protein>
<dbReference type="AlphaFoldDB" id="A0A494VRQ1"/>
<evidence type="ECO:0000313" key="2">
    <source>
        <dbReference type="EMBL" id="AYL97594.1"/>
    </source>
</evidence>
<dbReference type="Proteomes" id="UP000270046">
    <property type="component" value="Chromosome"/>
</dbReference>
<keyword evidence="3" id="KW-1185">Reference proteome</keyword>
<proteinExistence type="predicted"/>
<dbReference type="SUPFAM" id="SSF52218">
    <property type="entry name" value="Flavoproteins"/>
    <property type="match status" value="1"/>
</dbReference>
<sequence length="65" mass="7168">MLIRFLNFAVYSSGPYQVYDFVPTYLKGVLGFMGMTDLKIFRAEGLAYPGQAEAALQRGISSIAL</sequence>
<dbReference type="Pfam" id="PF02525">
    <property type="entry name" value="Flavodoxin_2"/>
    <property type="match status" value="1"/>
</dbReference>
<gene>
    <name evidence="2" type="ORF">HYN43_020875</name>
</gene>
<dbReference type="Gene3D" id="3.40.50.360">
    <property type="match status" value="1"/>
</dbReference>
<name>A0A494VRQ1_9SPHI</name>
<accession>A0A494VRQ1</accession>
<feature type="domain" description="Flavodoxin-like fold" evidence="1">
    <location>
        <begin position="15"/>
        <end position="60"/>
    </location>
</feature>
<dbReference type="EMBL" id="CP032869">
    <property type="protein sequence ID" value="AYL97594.1"/>
    <property type="molecule type" value="Genomic_DNA"/>
</dbReference>
<dbReference type="KEGG" id="muh:HYN43_020875"/>
<dbReference type="InterPro" id="IPR029039">
    <property type="entry name" value="Flavoprotein-like_sf"/>
</dbReference>
<reference evidence="2 3" key="1">
    <citation type="submission" date="2018-10" db="EMBL/GenBank/DDBJ databases">
        <title>Genome sequencing of Mucilaginibacter sp. HYN0043.</title>
        <authorList>
            <person name="Kim M."/>
            <person name="Yi H."/>
        </authorList>
    </citation>
    <scope>NUCLEOTIDE SEQUENCE [LARGE SCALE GENOMIC DNA]</scope>
    <source>
        <strain evidence="2 3">HYN0043</strain>
    </source>
</reference>
<organism evidence="2 3">
    <name type="scientific">Mucilaginibacter celer</name>
    <dbReference type="NCBI Taxonomy" id="2305508"/>
    <lineage>
        <taxon>Bacteria</taxon>
        <taxon>Pseudomonadati</taxon>
        <taxon>Bacteroidota</taxon>
        <taxon>Sphingobacteriia</taxon>
        <taxon>Sphingobacteriales</taxon>
        <taxon>Sphingobacteriaceae</taxon>
        <taxon>Mucilaginibacter</taxon>
    </lineage>
</organism>
<dbReference type="InterPro" id="IPR003680">
    <property type="entry name" value="Flavodoxin_fold"/>
</dbReference>